<evidence type="ECO:0000256" key="2">
    <source>
        <dbReference type="ARBA" id="ARBA00022741"/>
    </source>
</evidence>
<dbReference type="GO" id="GO:0005524">
    <property type="term" value="F:ATP binding"/>
    <property type="evidence" value="ECO:0007669"/>
    <property type="project" value="UniProtKB-KW"/>
</dbReference>
<dbReference type="OrthoDB" id="9787227at2"/>
<dbReference type="GO" id="GO:0005886">
    <property type="term" value="C:plasma membrane"/>
    <property type="evidence" value="ECO:0007669"/>
    <property type="project" value="TreeGrafter"/>
</dbReference>
<evidence type="ECO:0000313" key="6">
    <source>
        <dbReference type="Proteomes" id="UP000094412"/>
    </source>
</evidence>
<dbReference type="Gene3D" id="3.40.50.300">
    <property type="entry name" value="P-loop containing nucleotide triphosphate hydrolases"/>
    <property type="match status" value="1"/>
</dbReference>
<reference evidence="5 6" key="1">
    <citation type="submission" date="2016-08" db="EMBL/GenBank/DDBJ databases">
        <title>Whole genome sequence of Mesorhizobium sp. strain UASWS1009 isolated from industrial sewage.</title>
        <authorList>
            <person name="Crovadore J."/>
            <person name="Calmin G."/>
            <person name="Chablais R."/>
            <person name="Cochard B."/>
            <person name="Lefort F."/>
        </authorList>
    </citation>
    <scope>NUCLEOTIDE SEQUENCE [LARGE SCALE GENOMIC DNA]</scope>
    <source>
        <strain evidence="5 6">UASWS1009</strain>
    </source>
</reference>
<keyword evidence="6" id="KW-1185">Reference proteome</keyword>
<organism evidence="5 6">
    <name type="scientific">Mesorhizobium hungaricum</name>
    <dbReference type="NCBI Taxonomy" id="1566387"/>
    <lineage>
        <taxon>Bacteria</taxon>
        <taxon>Pseudomonadati</taxon>
        <taxon>Pseudomonadota</taxon>
        <taxon>Alphaproteobacteria</taxon>
        <taxon>Hyphomicrobiales</taxon>
        <taxon>Phyllobacteriaceae</taxon>
        <taxon>Mesorhizobium</taxon>
    </lineage>
</organism>
<dbReference type="PROSITE" id="PS50893">
    <property type="entry name" value="ABC_TRANSPORTER_2"/>
    <property type="match status" value="1"/>
</dbReference>
<sequence>MDETLVVASGIGRDFPDGTAGRTTVLRDVDCAINSGARIALVGPSGSGKTTLLHILGGLDRPTNGQIEWPGLGPFEDLRPRWIGFVFQSPSLFPALTAAQNISLPMILAGELSSADRTAALLLDTFGLDELADKLPEELSGGQAQRIAMARALAIGPKLILADEPTGQLDSVTAQLFFDTVLSHLENTGIALVVATHDEAVAARMATRWTMEHGRLTLQSLQTGAS</sequence>
<keyword evidence="2" id="KW-0547">Nucleotide-binding</keyword>
<dbReference type="SUPFAM" id="SSF52540">
    <property type="entry name" value="P-loop containing nucleoside triphosphate hydrolases"/>
    <property type="match status" value="1"/>
</dbReference>
<keyword evidence="3 5" id="KW-0067">ATP-binding</keyword>
<proteinExistence type="inferred from homology"/>
<accession>A0A1C2DYT4</accession>
<dbReference type="InterPro" id="IPR003593">
    <property type="entry name" value="AAA+_ATPase"/>
</dbReference>
<dbReference type="InterPro" id="IPR003439">
    <property type="entry name" value="ABC_transporter-like_ATP-bd"/>
</dbReference>
<dbReference type="SMART" id="SM00382">
    <property type="entry name" value="AAA"/>
    <property type="match status" value="1"/>
</dbReference>
<evidence type="ECO:0000256" key="1">
    <source>
        <dbReference type="ARBA" id="ARBA00005417"/>
    </source>
</evidence>
<dbReference type="PANTHER" id="PTHR24220:SF685">
    <property type="entry name" value="ABC TRANSPORTER RELATED"/>
    <property type="match status" value="1"/>
</dbReference>
<dbReference type="RefSeq" id="WP_024923598.1">
    <property type="nucleotide sequence ID" value="NZ_MDEO01000030.1"/>
</dbReference>
<evidence type="ECO:0000256" key="3">
    <source>
        <dbReference type="ARBA" id="ARBA00022840"/>
    </source>
</evidence>
<dbReference type="Pfam" id="PF00005">
    <property type="entry name" value="ABC_tran"/>
    <property type="match status" value="1"/>
</dbReference>
<dbReference type="AlphaFoldDB" id="A0A1C2DYT4"/>
<evidence type="ECO:0000259" key="4">
    <source>
        <dbReference type="PROSITE" id="PS50893"/>
    </source>
</evidence>
<name>A0A1C2DYT4_9HYPH</name>
<feature type="domain" description="ABC transporter" evidence="4">
    <location>
        <begin position="6"/>
        <end position="225"/>
    </location>
</feature>
<dbReference type="InterPro" id="IPR017871">
    <property type="entry name" value="ABC_transporter-like_CS"/>
</dbReference>
<evidence type="ECO:0000313" key="5">
    <source>
        <dbReference type="EMBL" id="OCX19908.1"/>
    </source>
</evidence>
<dbReference type="Proteomes" id="UP000094412">
    <property type="component" value="Unassembled WGS sequence"/>
</dbReference>
<dbReference type="STRING" id="1566387.QV13_09905"/>
<dbReference type="InterPro" id="IPR015854">
    <property type="entry name" value="ABC_transpr_LolD-like"/>
</dbReference>
<dbReference type="PROSITE" id="PS00211">
    <property type="entry name" value="ABC_TRANSPORTER_1"/>
    <property type="match status" value="1"/>
</dbReference>
<comment type="caution">
    <text evidence="5">The sequence shown here is derived from an EMBL/GenBank/DDBJ whole genome shotgun (WGS) entry which is preliminary data.</text>
</comment>
<dbReference type="PANTHER" id="PTHR24220">
    <property type="entry name" value="IMPORT ATP-BINDING PROTEIN"/>
    <property type="match status" value="1"/>
</dbReference>
<gene>
    <name evidence="5" type="ORF">QV13_09905</name>
</gene>
<dbReference type="EMBL" id="MDEO01000030">
    <property type="protein sequence ID" value="OCX19908.1"/>
    <property type="molecule type" value="Genomic_DNA"/>
</dbReference>
<protein>
    <submittedName>
        <fullName evidence="5">ABC transporter ATP-binding protein</fullName>
    </submittedName>
</protein>
<dbReference type="GO" id="GO:0022857">
    <property type="term" value="F:transmembrane transporter activity"/>
    <property type="evidence" value="ECO:0007669"/>
    <property type="project" value="TreeGrafter"/>
</dbReference>
<dbReference type="InterPro" id="IPR027417">
    <property type="entry name" value="P-loop_NTPase"/>
</dbReference>
<dbReference type="GO" id="GO:0016887">
    <property type="term" value="F:ATP hydrolysis activity"/>
    <property type="evidence" value="ECO:0007669"/>
    <property type="project" value="InterPro"/>
</dbReference>
<comment type="similarity">
    <text evidence="1">Belongs to the ABC transporter superfamily.</text>
</comment>